<reference evidence="2" key="1">
    <citation type="journal article" date="2019" name="Environ. Microbiol.">
        <title>Fungal ecological strategies reflected in gene transcription - a case study of two litter decomposers.</title>
        <authorList>
            <person name="Barbi F."/>
            <person name="Kohler A."/>
            <person name="Barry K."/>
            <person name="Baskaran P."/>
            <person name="Daum C."/>
            <person name="Fauchery L."/>
            <person name="Ihrmark K."/>
            <person name="Kuo A."/>
            <person name="LaButti K."/>
            <person name="Lipzen A."/>
            <person name="Morin E."/>
            <person name="Grigoriev I.V."/>
            <person name="Henrissat B."/>
            <person name="Lindahl B."/>
            <person name="Martin F."/>
        </authorList>
    </citation>
    <scope>NUCLEOTIDE SEQUENCE</scope>
    <source>
        <strain evidence="2">JB14</strain>
    </source>
</reference>
<keyword evidence="3" id="KW-1185">Reference proteome</keyword>
<proteinExistence type="predicted"/>
<dbReference type="EMBL" id="ML769475">
    <property type="protein sequence ID" value="KAE9398972.1"/>
    <property type="molecule type" value="Genomic_DNA"/>
</dbReference>
<evidence type="ECO:0000313" key="3">
    <source>
        <dbReference type="Proteomes" id="UP000799118"/>
    </source>
</evidence>
<accession>A0A6A4HJH4</accession>
<feature type="chain" id="PRO_5025600153" description="Carbohydrate-binding module family 19 domain-containing protein" evidence="1">
    <location>
        <begin position="26"/>
        <end position="116"/>
    </location>
</feature>
<evidence type="ECO:0000256" key="1">
    <source>
        <dbReference type="SAM" id="SignalP"/>
    </source>
</evidence>
<keyword evidence="1" id="KW-0732">Signal</keyword>
<sequence length="116" mass="12137">MHSLASQLVFTIFIVLSFSVAPLHGAPTRALTKTELLANGKLAQKLNAAFQTLSVKDTCVSGEIACISGEAAECVGKKWETVSCGASLACYAIPSVTKANDAVCSFSLVVVLEFLI</sequence>
<evidence type="ECO:0008006" key="4">
    <source>
        <dbReference type="Google" id="ProtNLM"/>
    </source>
</evidence>
<dbReference type="OrthoDB" id="2802667at2759"/>
<evidence type="ECO:0000313" key="2">
    <source>
        <dbReference type="EMBL" id="KAE9398972.1"/>
    </source>
</evidence>
<organism evidence="2 3">
    <name type="scientific">Gymnopus androsaceus JB14</name>
    <dbReference type="NCBI Taxonomy" id="1447944"/>
    <lineage>
        <taxon>Eukaryota</taxon>
        <taxon>Fungi</taxon>
        <taxon>Dikarya</taxon>
        <taxon>Basidiomycota</taxon>
        <taxon>Agaricomycotina</taxon>
        <taxon>Agaricomycetes</taxon>
        <taxon>Agaricomycetidae</taxon>
        <taxon>Agaricales</taxon>
        <taxon>Marasmiineae</taxon>
        <taxon>Omphalotaceae</taxon>
        <taxon>Gymnopus</taxon>
    </lineage>
</organism>
<dbReference type="AlphaFoldDB" id="A0A6A4HJH4"/>
<dbReference type="Proteomes" id="UP000799118">
    <property type="component" value="Unassembled WGS sequence"/>
</dbReference>
<name>A0A6A4HJH4_9AGAR</name>
<protein>
    <recommendedName>
        <fullName evidence="4">Carbohydrate-binding module family 19 domain-containing protein</fullName>
    </recommendedName>
</protein>
<feature type="signal peptide" evidence="1">
    <location>
        <begin position="1"/>
        <end position="25"/>
    </location>
</feature>
<gene>
    <name evidence="2" type="ORF">BT96DRAFT_821209</name>
</gene>